<sequence length="273" mass="29080">MTQPMPWAFSTLGAPGRPVAEHVDRALRHGCTGIELRVHADESVRTDLSARERRDIRDQASGEGLALPCLAGYARICADVPDAAVLTELRALIELAYDLGAPAVRVFPGGTGGGTGGEDHGDADRAERRLSALLPEAAANGVTLLLETHDSHPTGAAVASLLRPFTGERAVAAIWDALHPWRHGEQPDETAQALDGLLGYVQIKDAVSASDTTPVLLGSGAVPLDVIGRALDERAWHGWVSLEWERAWYPHVADLDAVLPGARAWVDQRSRAG</sequence>
<evidence type="ECO:0000259" key="1">
    <source>
        <dbReference type="Pfam" id="PF01261"/>
    </source>
</evidence>
<protein>
    <submittedName>
        <fullName evidence="2">Sugar phosphate isomerase/epimerase family protein</fullName>
    </submittedName>
</protein>
<dbReference type="InterPro" id="IPR036237">
    <property type="entry name" value="Xyl_isomerase-like_sf"/>
</dbReference>
<reference evidence="2 3" key="1">
    <citation type="submission" date="2024-06" db="EMBL/GenBank/DDBJ databases">
        <title>The Natural Products Discovery Center: Release of the First 8490 Sequenced Strains for Exploring Actinobacteria Biosynthetic Diversity.</title>
        <authorList>
            <person name="Kalkreuter E."/>
            <person name="Kautsar S.A."/>
            <person name="Yang D."/>
            <person name="Bader C.D."/>
            <person name="Teijaro C.N."/>
            <person name="Fluegel L."/>
            <person name="Davis C.M."/>
            <person name="Simpson J.R."/>
            <person name="Lauterbach L."/>
            <person name="Steele A.D."/>
            <person name="Gui C."/>
            <person name="Meng S."/>
            <person name="Li G."/>
            <person name="Viehrig K."/>
            <person name="Ye F."/>
            <person name="Su P."/>
            <person name="Kiefer A.F."/>
            <person name="Nichols A."/>
            <person name="Cepeda A.J."/>
            <person name="Yan W."/>
            <person name="Fan B."/>
            <person name="Jiang Y."/>
            <person name="Adhikari A."/>
            <person name="Zheng C.-J."/>
            <person name="Schuster L."/>
            <person name="Cowan T.M."/>
            <person name="Smanski M.J."/>
            <person name="Chevrette M.G."/>
            <person name="De Carvalho L.P.S."/>
            <person name="Shen B."/>
        </authorList>
    </citation>
    <scope>NUCLEOTIDE SEQUENCE [LARGE SCALE GENOMIC DNA]</scope>
    <source>
        <strain evidence="2 3">NPDC048946</strain>
    </source>
</reference>
<accession>A0ABV3DS01</accession>
<organism evidence="2 3">
    <name type="scientific">Streptodolium elevatio</name>
    <dbReference type="NCBI Taxonomy" id="3157996"/>
    <lineage>
        <taxon>Bacteria</taxon>
        <taxon>Bacillati</taxon>
        <taxon>Actinomycetota</taxon>
        <taxon>Actinomycetes</taxon>
        <taxon>Kitasatosporales</taxon>
        <taxon>Streptomycetaceae</taxon>
        <taxon>Streptodolium</taxon>
    </lineage>
</organism>
<keyword evidence="3" id="KW-1185">Reference proteome</keyword>
<dbReference type="Gene3D" id="3.20.20.150">
    <property type="entry name" value="Divalent-metal-dependent TIM barrel enzymes"/>
    <property type="match status" value="1"/>
</dbReference>
<proteinExistence type="predicted"/>
<gene>
    <name evidence="2" type="ORF">AB0C36_34140</name>
</gene>
<evidence type="ECO:0000313" key="2">
    <source>
        <dbReference type="EMBL" id="MEU8138525.1"/>
    </source>
</evidence>
<feature type="domain" description="Xylose isomerase-like TIM barrel" evidence="1">
    <location>
        <begin position="23"/>
        <end position="250"/>
    </location>
</feature>
<comment type="caution">
    <text evidence="2">The sequence shown here is derived from an EMBL/GenBank/DDBJ whole genome shotgun (WGS) entry which is preliminary data.</text>
</comment>
<dbReference type="SUPFAM" id="SSF51658">
    <property type="entry name" value="Xylose isomerase-like"/>
    <property type="match status" value="1"/>
</dbReference>
<evidence type="ECO:0000313" key="3">
    <source>
        <dbReference type="Proteomes" id="UP001551482"/>
    </source>
</evidence>
<dbReference type="InterPro" id="IPR013022">
    <property type="entry name" value="Xyl_isomerase-like_TIM-brl"/>
</dbReference>
<keyword evidence="2" id="KW-0413">Isomerase</keyword>
<dbReference type="PANTHER" id="PTHR12110">
    <property type="entry name" value="HYDROXYPYRUVATE ISOMERASE"/>
    <property type="match status" value="1"/>
</dbReference>
<dbReference type="Pfam" id="PF01261">
    <property type="entry name" value="AP_endonuc_2"/>
    <property type="match status" value="1"/>
</dbReference>
<dbReference type="GO" id="GO:0016853">
    <property type="term" value="F:isomerase activity"/>
    <property type="evidence" value="ECO:0007669"/>
    <property type="project" value="UniProtKB-KW"/>
</dbReference>
<name>A0ABV3DS01_9ACTN</name>
<dbReference type="EMBL" id="JBEZFP010000127">
    <property type="protein sequence ID" value="MEU8138525.1"/>
    <property type="molecule type" value="Genomic_DNA"/>
</dbReference>
<dbReference type="RefSeq" id="WP_358362041.1">
    <property type="nucleotide sequence ID" value="NZ_JBEZFP010000127.1"/>
</dbReference>
<dbReference type="InterPro" id="IPR050312">
    <property type="entry name" value="IolE/XylAMocC-like"/>
</dbReference>
<dbReference type="Proteomes" id="UP001551482">
    <property type="component" value="Unassembled WGS sequence"/>
</dbReference>